<dbReference type="AlphaFoldDB" id="A0A8S2GMJ5"/>
<dbReference type="EMBL" id="CAJNOK010000498">
    <property type="protein sequence ID" value="CAF0757725.1"/>
    <property type="molecule type" value="Genomic_DNA"/>
</dbReference>
<accession>A0A8S2GMJ5</accession>
<protein>
    <submittedName>
        <fullName evidence="2">Uncharacterized protein</fullName>
    </submittedName>
</protein>
<proteinExistence type="predicted"/>
<dbReference type="Proteomes" id="UP000682733">
    <property type="component" value="Unassembled WGS sequence"/>
</dbReference>
<evidence type="ECO:0000313" key="2">
    <source>
        <dbReference type="EMBL" id="CAF3537171.1"/>
    </source>
</evidence>
<evidence type="ECO:0000313" key="1">
    <source>
        <dbReference type="EMBL" id="CAF0757725.1"/>
    </source>
</evidence>
<comment type="caution">
    <text evidence="2">The sequence shown here is derived from an EMBL/GenBank/DDBJ whole genome shotgun (WGS) entry which is preliminary data.</text>
</comment>
<sequence>MTRYAHKNSFLPVHLPIIFTYSERASSSALDEQFSVSRTTDNIGPRSTLCNHKKSSTLYVECSTAVSASLANVPGYASFSKRNEQRSLRFEQRYSSLNMNLFHTKNWTNNCSTLIYSCTRECGGWGDRQRGLESAFLLALITDRRFMIEMNFPCDVRTALQPNLYDWRLENVTVRVKNRSRLVLSTMYHQPDNLSTEFTYNISKKNCTESWSSYDDIILSSNMNYIYLALGNVVMKDNPVVKTLLDMMNQSNLTMDNLPLFFYGLSEISDIFEIFEIFDANISNI</sequence>
<reference evidence="2" key="1">
    <citation type="submission" date="2021-02" db="EMBL/GenBank/DDBJ databases">
        <authorList>
            <person name="Nowell W R."/>
        </authorList>
    </citation>
    <scope>NUCLEOTIDE SEQUENCE</scope>
</reference>
<gene>
    <name evidence="1" type="ORF">OVA965_LOCUS2379</name>
    <name evidence="2" type="ORF">TMI583_LOCUS2379</name>
</gene>
<name>A0A8S2GMJ5_9BILA</name>
<organism evidence="2 3">
    <name type="scientific">Didymodactylos carnosus</name>
    <dbReference type="NCBI Taxonomy" id="1234261"/>
    <lineage>
        <taxon>Eukaryota</taxon>
        <taxon>Metazoa</taxon>
        <taxon>Spiralia</taxon>
        <taxon>Gnathifera</taxon>
        <taxon>Rotifera</taxon>
        <taxon>Eurotatoria</taxon>
        <taxon>Bdelloidea</taxon>
        <taxon>Philodinida</taxon>
        <taxon>Philodinidae</taxon>
        <taxon>Didymodactylos</taxon>
    </lineage>
</organism>
<dbReference type="Proteomes" id="UP000677228">
    <property type="component" value="Unassembled WGS sequence"/>
</dbReference>
<dbReference type="EMBL" id="CAJOBA010000498">
    <property type="protein sequence ID" value="CAF3537171.1"/>
    <property type="molecule type" value="Genomic_DNA"/>
</dbReference>
<evidence type="ECO:0000313" key="3">
    <source>
        <dbReference type="Proteomes" id="UP000682733"/>
    </source>
</evidence>